<proteinExistence type="predicted"/>
<dbReference type="AlphaFoldDB" id="A0A3D4V6I4"/>
<reference evidence="1 2" key="1">
    <citation type="journal article" date="2018" name="Nat. Biotechnol.">
        <title>A standardized bacterial taxonomy based on genome phylogeny substantially revises the tree of life.</title>
        <authorList>
            <person name="Parks D.H."/>
            <person name="Chuvochina M."/>
            <person name="Waite D.W."/>
            <person name="Rinke C."/>
            <person name="Skarshewski A."/>
            <person name="Chaumeil P.A."/>
            <person name="Hugenholtz P."/>
        </authorList>
    </citation>
    <scope>NUCLEOTIDE SEQUENCE [LARGE SCALE GENOMIC DNA]</scope>
    <source>
        <strain evidence="1">UBA8844</strain>
    </source>
</reference>
<comment type="caution">
    <text evidence="1">The sequence shown here is derived from an EMBL/GenBank/DDBJ whole genome shotgun (WGS) entry which is preliminary data.</text>
</comment>
<dbReference type="EMBL" id="DPIY01000005">
    <property type="protein sequence ID" value="HCT56362.1"/>
    <property type="molecule type" value="Genomic_DNA"/>
</dbReference>
<sequence length="983" mass="107520">MQPGVWKDWDAAAWGQALLRHYFVGHDARPVSRLSISPEELAKAAGASDGEAAPARDAFLTAVRCSAAAFRRHLSIASLERHAWNRHGPPPFLAYLFFTCFAAASLDADTADEGVFRERLRQLLGHHEGTSYALGDLSRLWEAFAAWLEGRHDAGEPYRTLSLPDRGRATLIGYSVRLAFPRREDRLKLRALLAASSAGPAPTVPEAFQAIARARDRFSTDFRHVFDRARAALASGRDVPELQALWSAILEAAALADRRDSGDVRIRYRLLAQEDELGRLEPFVVTAGVPSGTRHSAQFSPLDEPFDQFDHLVCATDGSTGLIANLLLMDALADKVPGLGASPISRAVRDGVLLFRQVDSATWELAVTRPTEGKVRALVQSRLSDAFMRLVSGPQRHPREARFESWCEVAAFDVTELAEARESTAPELASVRCLQRIEIGPQLQLVGGVRVDGGYLGLSGLLPEVYCAEAEHASMFRLSEESGKRRSTHIATLEPVGERPGVFGWSPGHGDLEGPYVFAGTRDGRVVAPREVLFHSRGLSHDYEYPTDPARWLVEDCSTDVAPAGLASEIFLATGIGSPTRLPAVDALALESVHVLRNRSVDDNNEHDRLVEALAAILMARKGIAESELIEILGKIVRQATGFAVWGIIRGWVEAGYLDCLTRRQWRGRVYFARRPQLVLIPDADLGSIRVVLHGLAPYRLRSAAREAFSRAGATPLSASSLSPYVPAPQAWRFTSVEHVNASIAEYRELGTVGMREPEELVGDFDSAVSDEAPLPPGYECQRVWDWAAGGFRRAHGSAAPDEVRIECHTRSNGPDRYTIVAGCRRRTTLSRSWALLDGFRLAGRRAFTPVGSVAIVRSGDDGPQVPLPIARVIGLRAGIVGGPAETATLGQHYANATDGPSARRWLLAWLSGSRADEQVARRFAWLRAATDARGLDTVPIPADLRRRLRGLHALPDALSIAERRIPRHLLAHVRRAVALTES</sequence>
<dbReference type="Proteomes" id="UP000264071">
    <property type="component" value="Unassembled WGS sequence"/>
</dbReference>
<evidence type="ECO:0000313" key="2">
    <source>
        <dbReference type="Proteomes" id="UP000264071"/>
    </source>
</evidence>
<accession>A0A3D4V6I4</accession>
<organism evidence="1 2">
    <name type="scientific">Gemmatimonas aurantiaca</name>
    <dbReference type="NCBI Taxonomy" id="173480"/>
    <lineage>
        <taxon>Bacteria</taxon>
        <taxon>Pseudomonadati</taxon>
        <taxon>Gemmatimonadota</taxon>
        <taxon>Gemmatimonadia</taxon>
        <taxon>Gemmatimonadales</taxon>
        <taxon>Gemmatimonadaceae</taxon>
        <taxon>Gemmatimonas</taxon>
    </lineage>
</organism>
<name>A0A3D4V6I4_9BACT</name>
<gene>
    <name evidence="1" type="ORF">DGD08_04025</name>
</gene>
<protein>
    <submittedName>
        <fullName evidence="1">Uncharacterized protein</fullName>
    </submittedName>
</protein>
<evidence type="ECO:0000313" key="1">
    <source>
        <dbReference type="EMBL" id="HCT56362.1"/>
    </source>
</evidence>